<accession>A0A022PLM6</accession>
<feature type="transmembrane region" description="Helical" evidence="10">
    <location>
        <begin position="130"/>
        <end position="148"/>
    </location>
</feature>
<evidence type="ECO:0000313" key="11">
    <source>
        <dbReference type="EMBL" id="EYU15908.1"/>
    </source>
</evidence>
<evidence type="ECO:0000256" key="5">
    <source>
        <dbReference type="ARBA" id="ARBA00022692"/>
    </source>
</evidence>
<sequence>MAKFSNRRELKQLLFFSFPIIVSQIARTAMSFVDIVMSGHYATADLAAVTLGSSIWFPIFVLGYGTIIMLAADVAKQKAEHDDEGIKDSLKNYLFLAVILSIPIILLLMLVSWLLSFIGIDEHILDITQGYVIALACGVPSVMIFNVFRSFLQGLEDTKIAMYLSAGSLLLNIPLNYIFIYGKLGLPEMGGIGAGITTAIINNLIAVFLIIYFLLKKEYRRYRPDFSLPKYNDLIKTFYISMPSGLALFVEMVFLDVIAITAAPLGAQVIAAHNIMLNITSIIYTITGGIAAAVTVKVGSYIGKRDRTALTGTIKISIALILSISVVIGVLIYYFAGSFISLYTNDNGVIIIALNIIFLLCLFQFFDSCQAALSGILRGFHDTRSVFYAPLFGYWLVGLPLGFVLALTDWVTESMGIIGFWYGLVLGLFVNAILLFAILKVRQRGMISQVIAY</sequence>
<dbReference type="RefSeq" id="WP_036777580.1">
    <property type="nucleotide sequence ID" value="NZ_CAWLTM010000098.1"/>
</dbReference>
<keyword evidence="6 10" id="KW-1133">Transmembrane helix</keyword>
<comment type="caution">
    <text evidence="11">The sequence shown here is derived from an EMBL/GenBank/DDBJ whole genome shotgun (WGS) entry which is preliminary data.</text>
</comment>
<feature type="transmembrane region" description="Helical" evidence="10">
    <location>
        <begin position="236"/>
        <end position="263"/>
    </location>
</feature>
<dbReference type="PANTHER" id="PTHR43298">
    <property type="entry name" value="MULTIDRUG RESISTANCE PROTEIN NORM-RELATED"/>
    <property type="match status" value="1"/>
</dbReference>
<dbReference type="PATRIC" id="fig|1393736.3.peg.1547"/>
<evidence type="ECO:0000256" key="10">
    <source>
        <dbReference type="SAM" id="Phobius"/>
    </source>
</evidence>
<feature type="transmembrane region" description="Helical" evidence="10">
    <location>
        <begin position="160"/>
        <end position="180"/>
    </location>
</feature>
<protein>
    <recommendedName>
        <fullName evidence="9">Multidrug-efflux transporter</fullName>
    </recommendedName>
</protein>
<evidence type="ECO:0000256" key="8">
    <source>
        <dbReference type="ARBA" id="ARBA00023136"/>
    </source>
</evidence>
<dbReference type="InterPro" id="IPR048279">
    <property type="entry name" value="MdtK-like"/>
</dbReference>
<dbReference type="Pfam" id="PF01554">
    <property type="entry name" value="MatE"/>
    <property type="match status" value="2"/>
</dbReference>
<dbReference type="GO" id="GO:0042910">
    <property type="term" value="F:xenobiotic transmembrane transporter activity"/>
    <property type="evidence" value="ECO:0007669"/>
    <property type="project" value="InterPro"/>
</dbReference>
<feature type="transmembrane region" description="Helical" evidence="10">
    <location>
        <begin position="55"/>
        <end position="72"/>
    </location>
</feature>
<feature type="transmembrane region" description="Helical" evidence="10">
    <location>
        <begin position="275"/>
        <end position="296"/>
    </location>
</feature>
<dbReference type="InterPro" id="IPR050222">
    <property type="entry name" value="MATE_MdtK"/>
</dbReference>
<evidence type="ECO:0000256" key="6">
    <source>
        <dbReference type="ARBA" id="ARBA00022989"/>
    </source>
</evidence>
<keyword evidence="12" id="KW-1185">Reference proteome</keyword>
<dbReference type="AlphaFoldDB" id="A0A022PLM6"/>
<evidence type="ECO:0000256" key="4">
    <source>
        <dbReference type="ARBA" id="ARBA00022475"/>
    </source>
</evidence>
<feature type="transmembrane region" description="Helical" evidence="10">
    <location>
        <begin position="316"/>
        <end position="336"/>
    </location>
</feature>
<organism evidence="11 12">
    <name type="scientific">Photorhabdus aegyptia</name>
    <dbReference type="NCBI Taxonomy" id="2805098"/>
    <lineage>
        <taxon>Bacteria</taxon>
        <taxon>Pseudomonadati</taxon>
        <taxon>Pseudomonadota</taxon>
        <taxon>Gammaproteobacteria</taxon>
        <taxon>Enterobacterales</taxon>
        <taxon>Morganellaceae</taxon>
        <taxon>Photorhabdus</taxon>
    </lineage>
</organism>
<dbReference type="EMBL" id="JFGV01000017">
    <property type="protein sequence ID" value="EYU15908.1"/>
    <property type="molecule type" value="Genomic_DNA"/>
</dbReference>
<evidence type="ECO:0000313" key="12">
    <source>
        <dbReference type="Proteomes" id="UP000023464"/>
    </source>
</evidence>
<dbReference type="GO" id="GO:0006811">
    <property type="term" value="P:monoatomic ion transport"/>
    <property type="evidence" value="ECO:0007669"/>
    <property type="project" value="UniProtKB-KW"/>
</dbReference>
<dbReference type="PIRSF" id="PIRSF006603">
    <property type="entry name" value="DinF"/>
    <property type="match status" value="1"/>
</dbReference>
<evidence type="ECO:0000256" key="9">
    <source>
        <dbReference type="ARBA" id="ARBA00031636"/>
    </source>
</evidence>
<name>A0A022PLM6_9GAMM</name>
<dbReference type="InterPro" id="IPR002528">
    <property type="entry name" value="MATE_fam"/>
</dbReference>
<dbReference type="GO" id="GO:0005886">
    <property type="term" value="C:plasma membrane"/>
    <property type="evidence" value="ECO:0007669"/>
    <property type="project" value="UniProtKB-SubCell"/>
</dbReference>
<feature type="transmembrane region" description="Helical" evidence="10">
    <location>
        <begin position="419"/>
        <end position="439"/>
    </location>
</feature>
<feature type="transmembrane region" description="Helical" evidence="10">
    <location>
        <begin position="192"/>
        <end position="215"/>
    </location>
</feature>
<keyword evidence="2" id="KW-0813">Transport</keyword>
<dbReference type="GO" id="GO:0015297">
    <property type="term" value="F:antiporter activity"/>
    <property type="evidence" value="ECO:0007669"/>
    <property type="project" value="UniProtKB-KW"/>
</dbReference>
<keyword evidence="5 10" id="KW-0812">Transmembrane</keyword>
<keyword evidence="8 10" id="KW-0472">Membrane</keyword>
<evidence type="ECO:0000256" key="2">
    <source>
        <dbReference type="ARBA" id="ARBA00022448"/>
    </source>
</evidence>
<proteinExistence type="predicted"/>
<dbReference type="NCBIfam" id="TIGR00797">
    <property type="entry name" value="matE"/>
    <property type="match status" value="1"/>
</dbReference>
<keyword evidence="7" id="KW-0406">Ion transport</keyword>
<evidence type="ECO:0000256" key="7">
    <source>
        <dbReference type="ARBA" id="ARBA00023065"/>
    </source>
</evidence>
<evidence type="ECO:0000256" key="1">
    <source>
        <dbReference type="ARBA" id="ARBA00004429"/>
    </source>
</evidence>
<keyword evidence="3" id="KW-0050">Antiport</keyword>
<feature type="transmembrane region" description="Helical" evidence="10">
    <location>
        <begin position="348"/>
        <end position="366"/>
    </location>
</feature>
<dbReference type="PANTHER" id="PTHR43298:SF2">
    <property type="entry name" value="FMN_FAD EXPORTER YEEO-RELATED"/>
    <property type="match status" value="1"/>
</dbReference>
<keyword evidence="4" id="KW-1003">Cell membrane</keyword>
<gene>
    <name evidence="11" type="ORF">BA1DRAFT_01533</name>
</gene>
<dbReference type="Proteomes" id="UP000023464">
    <property type="component" value="Unassembled WGS sequence"/>
</dbReference>
<feature type="transmembrane region" description="Helical" evidence="10">
    <location>
        <begin position="93"/>
        <end position="118"/>
    </location>
</feature>
<dbReference type="CDD" id="cd13131">
    <property type="entry name" value="MATE_NorM_like"/>
    <property type="match status" value="1"/>
</dbReference>
<evidence type="ECO:0000256" key="3">
    <source>
        <dbReference type="ARBA" id="ARBA00022449"/>
    </source>
</evidence>
<reference evidence="11 12" key="1">
    <citation type="submission" date="2014-03" db="EMBL/GenBank/DDBJ databases">
        <title>Draft Genome of Photorhabdus luminescens BA1, an Egyptian Isolate.</title>
        <authorList>
            <person name="Ghazal S."/>
            <person name="Hurst S.G.IV."/>
            <person name="Morris K."/>
            <person name="Thomas K."/>
            <person name="Tisa L.S."/>
        </authorList>
    </citation>
    <scope>NUCLEOTIDE SEQUENCE [LARGE SCALE GENOMIC DNA]</scope>
    <source>
        <strain evidence="11 12">BA1</strain>
    </source>
</reference>
<comment type="subcellular location">
    <subcellularLocation>
        <location evidence="1">Cell inner membrane</location>
        <topology evidence="1">Multi-pass membrane protein</topology>
    </subcellularLocation>
</comment>
<feature type="transmembrane region" description="Helical" evidence="10">
    <location>
        <begin position="386"/>
        <end position="407"/>
    </location>
</feature>